<evidence type="ECO:0000313" key="4">
    <source>
        <dbReference type="Proteomes" id="UP000078541"/>
    </source>
</evidence>
<feature type="region of interest" description="Disordered" evidence="1">
    <location>
        <begin position="21"/>
        <end position="66"/>
    </location>
</feature>
<accession>A0A195EV82</accession>
<dbReference type="AlphaFoldDB" id="A0A195EV82"/>
<keyword evidence="2" id="KW-0732">Signal</keyword>
<evidence type="ECO:0000313" key="3">
    <source>
        <dbReference type="EMBL" id="KYN31802.1"/>
    </source>
</evidence>
<organism evidence="3 4">
    <name type="scientific">Trachymyrmex septentrionalis</name>
    <dbReference type="NCBI Taxonomy" id="34720"/>
    <lineage>
        <taxon>Eukaryota</taxon>
        <taxon>Metazoa</taxon>
        <taxon>Ecdysozoa</taxon>
        <taxon>Arthropoda</taxon>
        <taxon>Hexapoda</taxon>
        <taxon>Insecta</taxon>
        <taxon>Pterygota</taxon>
        <taxon>Neoptera</taxon>
        <taxon>Endopterygota</taxon>
        <taxon>Hymenoptera</taxon>
        <taxon>Apocrita</taxon>
        <taxon>Aculeata</taxon>
        <taxon>Formicoidea</taxon>
        <taxon>Formicidae</taxon>
        <taxon>Myrmicinae</taxon>
        <taxon>Trachymyrmex</taxon>
    </lineage>
</organism>
<proteinExistence type="predicted"/>
<gene>
    <name evidence="3" type="ORF">ALC56_13941</name>
</gene>
<dbReference type="EMBL" id="KQ981965">
    <property type="protein sequence ID" value="KYN31802.1"/>
    <property type="molecule type" value="Genomic_DNA"/>
</dbReference>
<sequence length="92" mass="10246">MRLLCTSFILSLAGQQLLKNQNSRNVENSRDSDDDGQDNASDVSDIEVSPPSKPVVTSTNEKEDMDEDANAQFISHDWSFLSAIFPDQENIL</sequence>
<dbReference type="STRING" id="34720.A0A195EV82"/>
<evidence type="ECO:0000256" key="1">
    <source>
        <dbReference type="SAM" id="MobiDB-lite"/>
    </source>
</evidence>
<feature type="signal peptide" evidence="2">
    <location>
        <begin position="1"/>
        <end position="15"/>
    </location>
</feature>
<protein>
    <submittedName>
        <fullName evidence="3">Uncharacterized protein</fullName>
    </submittedName>
</protein>
<keyword evidence="4" id="KW-1185">Reference proteome</keyword>
<feature type="chain" id="PRO_5012610674" evidence="2">
    <location>
        <begin position="16"/>
        <end position="92"/>
    </location>
</feature>
<name>A0A195EV82_9HYME</name>
<reference evidence="3 4" key="1">
    <citation type="submission" date="2016-03" db="EMBL/GenBank/DDBJ databases">
        <title>Trachymyrmex septentrionalis WGS genome.</title>
        <authorList>
            <person name="Nygaard S."/>
            <person name="Hu H."/>
            <person name="Boomsma J."/>
            <person name="Zhang G."/>
        </authorList>
    </citation>
    <scope>NUCLEOTIDE SEQUENCE [LARGE SCALE GENOMIC DNA]</scope>
    <source>
        <strain evidence="3">Tsep2-gDNA-1</strain>
        <tissue evidence="3">Whole body</tissue>
    </source>
</reference>
<evidence type="ECO:0000256" key="2">
    <source>
        <dbReference type="SAM" id="SignalP"/>
    </source>
</evidence>
<dbReference type="Proteomes" id="UP000078541">
    <property type="component" value="Unassembled WGS sequence"/>
</dbReference>